<dbReference type="OrthoDB" id="8678477at2"/>
<keyword evidence="2" id="KW-0732">Signal</keyword>
<dbReference type="Pfam" id="PF03401">
    <property type="entry name" value="TctC"/>
    <property type="match status" value="1"/>
</dbReference>
<protein>
    <submittedName>
        <fullName evidence="3">MFS transporter</fullName>
    </submittedName>
</protein>
<dbReference type="Gene3D" id="3.40.190.10">
    <property type="entry name" value="Periplasmic binding protein-like II"/>
    <property type="match status" value="1"/>
</dbReference>
<feature type="chain" id="PRO_5011984788" evidence="2">
    <location>
        <begin position="25"/>
        <end position="327"/>
    </location>
</feature>
<dbReference type="CDD" id="cd07012">
    <property type="entry name" value="PBP2_Bug_TTT"/>
    <property type="match status" value="1"/>
</dbReference>
<dbReference type="Gene3D" id="3.40.190.150">
    <property type="entry name" value="Bordetella uptake gene, domain 1"/>
    <property type="match status" value="1"/>
</dbReference>
<feature type="signal peptide" evidence="2">
    <location>
        <begin position="1"/>
        <end position="24"/>
    </location>
</feature>
<evidence type="ECO:0000313" key="3">
    <source>
        <dbReference type="EMBL" id="AQV97842.1"/>
    </source>
</evidence>
<dbReference type="PANTHER" id="PTHR42928">
    <property type="entry name" value="TRICARBOXYLATE-BINDING PROTEIN"/>
    <property type="match status" value="1"/>
</dbReference>
<reference evidence="4" key="1">
    <citation type="submission" date="2017-02" db="EMBL/GenBank/DDBJ databases">
        <title>Complete genome sequence of Cupriavidus necator strain NH9, a 3-chlorobenzoate degrader.</title>
        <authorList>
            <person name="Moriuchi R."/>
            <person name="Dohra H."/>
            <person name="Ogawa N."/>
        </authorList>
    </citation>
    <scope>NUCLEOTIDE SEQUENCE [LARGE SCALE GENOMIC DNA]</scope>
    <source>
        <strain evidence="4">NH9</strain>
    </source>
</reference>
<dbReference type="InterPro" id="IPR042100">
    <property type="entry name" value="Bug_dom1"/>
</dbReference>
<gene>
    <name evidence="3" type="ORF">BJN34_28660</name>
</gene>
<dbReference type="RefSeq" id="WP_078200176.1">
    <property type="nucleotide sequence ID" value="NZ_CP017758.1"/>
</dbReference>
<proteinExistence type="inferred from homology"/>
<dbReference type="Proteomes" id="UP000189627">
    <property type="component" value="Chromosome 2"/>
</dbReference>
<dbReference type="PANTHER" id="PTHR42928:SF5">
    <property type="entry name" value="BLR1237 PROTEIN"/>
    <property type="match status" value="1"/>
</dbReference>
<dbReference type="PIRSF" id="PIRSF017082">
    <property type="entry name" value="YflP"/>
    <property type="match status" value="1"/>
</dbReference>
<dbReference type="SUPFAM" id="SSF53850">
    <property type="entry name" value="Periplasmic binding protein-like II"/>
    <property type="match status" value="1"/>
</dbReference>
<dbReference type="AlphaFoldDB" id="A0A1U9UYU4"/>
<evidence type="ECO:0000313" key="4">
    <source>
        <dbReference type="Proteomes" id="UP000189627"/>
    </source>
</evidence>
<evidence type="ECO:0000256" key="2">
    <source>
        <dbReference type="SAM" id="SignalP"/>
    </source>
</evidence>
<dbReference type="PROSITE" id="PS51257">
    <property type="entry name" value="PROKAR_LIPOPROTEIN"/>
    <property type="match status" value="1"/>
</dbReference>
<sequence>MRLIPALAALALSAACSFTCTARAADNLWPQKPVTVIVASAAGGSADVLTRVVLSHLAKETNANFVVDNRPGAAGNIGMAQVKRAAPDGYTLGYGNINTLAINPALFTRLPYDVRQDFVPVGRMFSIYNLLLVRADSPVRNVAELLALARKSPGKLSYAAAGTGSSGHMGGELLKKMAGIDVLFIPYNGDPASLTDLAGGRLDYTITNASVAWPLVKSGKLRALAITSRERVALYPNVPTLNESGLKGYENVSWGGLVFPKGTPQPIVDKLSAALEKVLKTDNLRQDLANANAVAATGSRADFIGFIASEQKKWADLVETAKIPKQN</sequence>
<dbReference type="InterPro" id="IPR005064">
    <property type="entry name" value="BUG"/>
</dbReference>
<evidence type="ECO:0000256" key="1">
    <source>
        <dbReference type="ARBA" id="ARBA00006987"/>
    </source>
</evidence>
<accession>A0A1U9UYU4</accession>
<dbReference type="EMBL" id="CP017758">
    <property type="protein sequence ID" value="AQV97842.1"/>
    <property type="molecule type" value="Genomic_DNA"/>
</dbReference>
<organism evidence="3 4">
    <name type="scientific">Cupriavidus necator</name>
    <name type="common">Alcaligenes eutrophus</name>
    <name type="synonym">Ralstonia eutropha</name>
    <dbReference type="NCBI Taxonomy" id="106590"/>
    <lineage>
        <taxon>Bacteria</taxon>
        <taxon>Pseudomonadati</taxon>
        <taxon>Pseudomonadota</taxon>
        <taxon>Betaproteobacteria</taxon>
        <taxon>Burkholderiales</taxon>
        <taxon>Burkholderiaceae</taxon>
        <taxon>Cupriavidus</taxon>
    </lineage>
</organism>
<comment type="similarity">
    <text evidence="1">Belongs to the UPF0065 (bug) family.</text>
</comment>
<dbReference type="KEGG" id="cuh:BJN34_28660"/>
<name>A0A1U9UYU4_CUPNE</name>